<sequence length="240" mass="27161">MKIYFLGTNGWYSSPTGDTPCILIDSKDRYIIFDAGNGIYKIDKYIKEDKPIHLYLSHFHIDHISGLHILGKFNFKQGIDIYFAKGRKKDFETFVNPPYTIGIVNLKTKIRLHELEEGDNMRKLFHGFDNHGFKVILEGKSVVYSGDTKIVPNGLLLASGADLLIHECSNIVSPNPDAWGHTDPIQTAQFAKDANVKQLVMTHFGASLYDTLEKRKETEKKARKIFPNTVVATDGLVLEF</sequence>
<organism evidence="2 3">
    <name type="scientific">Candidatus Roizmanbacteria bacterium CG07_land_8_20_14_0_80_34_15</name>
    <dbReference type="NCBI Taxonomy" id="1974849"/>
    <lineage>
        <taxon>Bacteria</taxon>
        <taxon>Candidatus Roizmaniibacteriota</taxon>
    </lineage>
</organism>
<dbReference type="PANTHER" id="PTHR46018">
    <property type="entry name" value="ZINC PHOSPHODIESTERASE ELAC PROTEIN 1"/>
    <property type="match status" value="1"/>
</dbReference>
<dbReference type="GO" id="GO:0042781">
    <property type="term" value="F:3'-tRNA processing endoribonuclease activity"/>
    <property type="evidence" value="ECO:0007669"/>
    <property type="project" value="TreeGrafter"/>
</dbReference>
<feature type="domain" description="Metallo-beta-lactamase" evidence="1">
    <location>
        <begin position="18"/>
        <end position="203"/>
    </location>
</feature>
<keyword evidence="2" id="KW-0378">Hydrolase</keyword>
<evidence type="ECO:0000313" key="3">
    <source>
        <dbReference type="Proteomes" id="UP000230184"/>
    </source>
</evidence>
<reference evidence="3" key="1">
    <citation type="submission" date="2017-09" db="EMBL/GenBank/DDBJ databases">
        <title>Depth-based differentiation of microbial function through sediment-hosted aquifers and enrichment of novel symbionts in the deep terrestrial subsurface.</title>
        <authorList>
            <person name="Probst A.J."/>
            <person name="Ladd B."/>
            <person name="Jarett J.K."/>
            <person name="Geller-Mcgrath D.E."/>
            <person name="Sieber C.M.K."/>
            <person name="Emerson J.B."/>
            <person name="Anantharaman K."/>
            <person name="Thomas B.C."/>
            <person name="Malmstrom R."/>
            <person name="Stieglmeier M."/>
            <person name="Klingl A."/>
            <person name="Woyke T."/>
            <person name="Ryan C.M."/>
            <person name="Banfield J.F."/>
        </authorList>
    </citation>
    <scope>NUCLEOTIDE SEQUENCE [LARGE SCALE GENOMIC DNA]</scope>
</reference>
<accession>A0A2M6YUF0</accession>
<dbReference type="EMBL" id="PEWY01000068">
    <property type="protein sequence ID" value="PIU37101.1"/>
    <property type="molecule type" value="Genomic_DNA"/>
</dbReference>
<dbReference type="Proteomes" id="UP000230184">
    <property type="component" value="Unassembled WGS sequence"/>
</dbReference>
<dbReference type="PANTHER" id="PTHR46018:SF2">
    <property type="entry name" value="ZINC PHOSPHODIESTERASE ELAC PROTEIN 1"/>
    <property type="match status" value="1"/>
</dbReference>
<dbReference type="SUPFAM" id="SSF56281">
    <property type="entry name" value="Metallo-hydrolase/oxidoreductase"/>
    <property type="match status" value="1"/>
</dbReference>
<dbReference type="Gene3D" id="3.60.15.10">
    <property type="entry name" value="Ribonuclease Z/Hydroxyacylglutathione hydrolase-like"/>
    <property type="match status" value="1"/>
</dbReference>
<dbReference type="SMART" id="SM00849">
    <property type="entry name" value="Lactamase_B"/>
    <property type="match status" value="1"/>
</dbReference>
<dbReference type="CDD" id="cd16272">
    <property type="entry name" value="RNaseZ_MBL-fold"/>
    <property type="match status" value="1"/>
</dbReference>
<dbReference type="InterPro" id="IPR001279">
    <property type="entry name" value="Metallo-B-lactamas"/>
</dbReference>
<evidence type="ECO:0000313" key="2">
    <source>
        <dbReference type="EMBL" id="PIU37101.1"/>
    </source>
</evidence>
<protein>
    <submittedName>
        <fullName evidence="2">MBL fold metallo-hydrolase</fullName>
    </submittedName>
</protein>
<dbReference type="InterPro" id="IPR036866">
    <property type="entry name" value="RibonucZ/Hydroxyglut_hydro"/>
</dbReference>
<comment type="caution">
    <text evidence="2">The sequence shown here is derived from an EMBL/GenBank/DDBJ whole genome shotgun (WGS) entry which is preliminary data.</text>
</comment>
<dbReference type="Pfam" id="PF12706">
    <property type="entry name" value="Lactamase_B_2"/>
    <property type="match status" value="1"/>
</dbReference>
<evidence type="ECO:0000259" key="1">
    <source>
        <dbReference type="SMART" id="SM00849"/>
    </source>
</evidence>
<proteinExistence type="predicted"/>
<dbReference type="AlphaFoldDB" id="A0A2M6YUF0"/>
<name>A0A2M6YUF0_9BACT</name>
<gene>
    <name evidence="2" type="ORF">COT02_02510</name>
</gene>